<feature type="modified residue" description="4-aspartylphosphate" evidence="4">
    <location>
        <position position="369"/>
    </location>
</feature>
<dbReference type="SMART" id="SM00387">
    <property type="entry name" value="HATPase_c"/>
    <property type="match status" value="1"/>
</dbReference>
<keyword evidence="3 4" id="KW-0597">Phosphoprotein</keyword>
<dbReference type="InterPro" id="IPR011006">
    <property type="entry name" value="CheY-like_superfamily"/>
</dbReference>
<dbReference type="PROSITE" id="PS50109">
    <property type="entry name" value="HIS_KIN"/>
    <property type="match status" value="1"/>
</dbReference>
<dbReference type="InterPro" id="IPR001789">
    <property type="entry name" value="Sig_transdc_resp-reg_receiver"/>
</dbReference>
<dbReference type="InterPro" id="IPR004358">
    <property type="entry name" value="Sig_transdc_His_kin-like_C"/>
</dbReference>
<dbReference type="SMART" id="SM00388">
    <property type="entry name" value="HisKA"/>
    <property type="match status" value="1"/>
</dbReference>
<dbReference type="InterPro" id="IPR036890">
    <property type="entry name" value="HATPase_C_sf"/>
</dbReference>
<comment type="catalytic activity">
    <reaction evidence="1">
        <text>ATP + protein L-histidine = ADP + protein N-phospho-L-histidine.</text>
        <dbReference type="EC" id="2.7.13.3"/>
    </reaction>
</comment>
<dbReference type="PRINTS" id="PR00344">
    <property type="entry name" value="BCTRLSENSOR"/>
</dbReference>
<evidence type="ECO:0000256" key="5">
    <source>
        <dbReference type="SAM" id="Coils"/>
    </source>
</evidence>
<gene>
    <name evidence="8" type="ORF">THMIRHAM_20410</name>
</gene>
<dbReference type="PANTHER" id="PTHR45339:SF5">
    <property type="entry name" value="HISTIDINE KINASE"/>
    <property type="match status" value="1"/>
</dbReference>
<dbReference type="SUPFAM" id="SSF47384">
    <property type="entry name" value="Homodimeric domain of signal transducing histidine kinase"/>
    <property type="match status" value="1"/>
</dbReference>
<dbReference type="InterPro" id="IPR003661">
    <property type="entry name" value="HisK_dim/P_dom"/>
</dbReference>
<dbReference type="Pfam" id="PF02518">
    <property type="entry name" value="HATPase_c"/>
    <property type="match status" value="1"/>
</dbReference>
<evidence type="ECO:0000259" key="6">
    <source>
        <dbReference type="PROSITE" id="PS50109"/>
    </source>
</evidence>
<dbReference type="Gene3D" id="3.40.50.2300">
    <property type="match status" value="1"/>
</dbReference>
<reference evidence="8" key="1">
    <citation type="journal article" date="2022" name="Arch. Microbiol.">
        <title>Thiomicrorhabdus immobilis sp. nov., a mesophilic sulfur-oxidizing bacterium isolated from sediment of a brackish lake in northern Japan.</title>
        <authorList>
            <person name="Kojima H."/>
            <person name="Mochizuki J."/>
            <person name="Kanda M."/>
            <person name="Watanabe T."/>
            <person name="Fukui M."/>
        </authorList>
    </citation>
    <scope>NUCLEOTIDE SEQUENCE</scope>
    <source>
        <strain evidence="8">Am19</strain>
    </source>
</reference>
<dbReference type="Gene3D" id="1.10.287.130">
    <property type="match status" value="1"/>
</dbReference>
<evidence type="ECO:0000256" key="2">
    <source>
        <dbReference type="ARBA" id="ARBA00012438"/>
    </source>
</evidence>
<feature type="domain" description="Histidine kinase" evidence="6">
    <location>
        <begin position="76"/>
        <end position="292"/>
    </location>
</feature>
<evidence type="ECO:0000256" key="4">
    <source>
        <dbReference type="PROSITE-ProRule" id="PRU00169"/>
    </source>
</evidence>
<organism evidence="8 9">
    <name type="scientific">Thiomicrorhabdus immobilis</name>
    <dbReference type="NCBI Taxonomy" id="2791037"/>
    <lineage>
        <taxon>Bacteria</taxon>
        <taxon>Pseudomonadati</taxon>
        <taxon>Pseudomonadota</taxon>
        <taxon>Gammaproteobacteria</taxon>
        <taxon>Thiotrichales</taxon>
        <taxon>Piscirickettsiaceae</taxon>
        <taxon>Thiomicrorhabdus</taxon>
    </lineage>
</organism>
<dbReference type="InterPro" id="IPR005467">
    <property type="entry name" value="His_kinase_dom"/>
</dbReference>
<evidence type="ECO:0000256" key="3">
    <source>
        <dbReference type="ARBA" id="ARBA00022553"/>
    </source>
</evidence>
<name>A0ABM7MFS3_9GAMM</name>
<keyword evidence="9" id="KW-1185">Reference proteome</keyword>
<evidence type="ECO:0000259" key="7">
    <source>
        <dbReference type="PROSITE" id="PS50110"/>
    </source>
</evidence>
<evidence type="ECO:0000313" key="8">
    <source>
        <dbReference type="EMBL" id="BCN94256.1"/>
    </source>
</evidence>
<protein>
    <recommendedName>
        <fullName evidence="2">histidine kinase</fullName>
        <ecNumber evidence="2">2.7.13.3</ecNumber>
    </recommendedName>
</protein>
<dbReference type="InterPro" id="IPR003594">
    <property type="entry name" value="HATPase_dom"/>
</dbReference>
<evidence type="ECO:0000256" key="1">
    <source>
        <dbReference type="ARBA" id="ARBA00000085"/>
    </source>
</evidence>
<accession>A0ABM7MFS3</accession>
<dbReference type="SUPFAM" id="SSF52172">
    <property type="entry name" value="CheY-like"/>
    <property type="match status" value="1"/>
</dbReference>
<dbReference type="Pfam" id="PF00512">
    <property type="entry name" value="HisKA"/>
    <property type="match status" value="1"/>
</dbReference>
<feature type="domain" description="Response regulatory" evidence="7">
    <location>
        <begin position="314"/>
        <end position="434"/>
    </location>
</feature>
<dbReference type="SMART" id="SM00448">
    <property type="entry name" value="REC"/>
    <property type="match status" value="1"/>
</dbReference>
<dbReference type="SUPFAM" id="SSF55874">
    <property type="entry name" value="ATPase domain of HSP90 chaperone/DNA topoisomerase II/histidine kinase"/>
    <property type="match status" value="1"/>
</dbReference>
<keyword evidence="5" id="KW-0175">Coiled coil</keyword>
<dbReference type="EC" id="2.7.13.3" evidence="2"/>
<dbReference type="PROSITE" id="PS50110">
    <property type="entry name" value="RESPONSE_REGULATORY"/>
    <property type="match status" value="1"/>
</dbReference>
<feature type="coiled-coil region" evidence="5">
    <location>
        <begin position="35"/>
        <end position="62"/>
    </location>
</feature>
<dbReference type="PANTHER" id="PTHR45339">
    <property type="entry name" value="HYBRID SIGNAL TRANSDUCTION HISTIDINE KINASE J"/>
    <property type="match status" value="1"/>
</dbReference>
<dbReference type="Proteomes" id="UP001054820">
    <property type="component" value="Chromosome"/>
</dbReference>
<sequence>MTTNPFEKRFLRERQARKQAEQILEQKSLELYESNQALTRLASDLELQVEQRTAEAEKEKNRALALSKAKSEFVATMSHEIRTPINGIIGALNLLETEIISEECRRLLGIADHSANVLLHVINDILDFSKIEAGQMNVEKIPFDLYQACQNSLLPFQEKCTEKNIELCFTWDEQISHWQIGDPFRITQVINNYLSNAVKFTEQGKITLQVGTIDEQIQLSIIDTGIGISAEGLAKLFIDFSQVDASTTRQFGGTGLGLVISMKLARLMGGDVGVESTQDFGSKFWIRLPNQPADSQTKPTAKPLISDLKSQSSTILLVDDNQINRQIGQKILEKLGHQVDLAEDGFEAVALVKQKQLHFLPAYDLILMDCQMPEMDGFEATRTIRGLKLDTPIIALTANTSNEDKQLAFDSGMNGFLSKPFKIDEIQSLILSYQQKSQLT</sequence>
<dbReference type="EMBL" id="AP024202">
    <property type="protein sequence ID" value="BCN94256.1"/>
    <property type="molecule type" value="Genomic_DNA"/>
</dbReference>
<dbReference type="RefSeq" id="WP_237261725.1">
    <property type="nucleotide sequence ID" value="NZ_AP024202.1"/>
</dbReference>
<dbReference type="CDD" id="cd16922">
    <property type="entry name" value="HATPase_EvgS-ArcB-TorS-like"/>
    <property type="match status" value="1"/>
</dbReference>
<proteinExistence type="predicted"/>
<dbReference type="CDD" id="cd00082">
    <property type="entry name" value="HisKA"/>
    <property type="match status" value="1"/>
</dbReference>
<evidence type="ECO:0000313" key="9">
    <source>
        <dbReference type="Proteomes" id="UP001054820"/>
    </source>
</evidence>
<dbReference type="Gene3D" id="3.30.565.10">
    <property type="entry name" value="Histidine kinase-like ATPase, C-terminal domain"/>
    <property type="match status" value="1"/>
</dbReference>
<dbReference type="CDD" id="cd17546">
    <property type="entry name" value="REC_hyHK_CKI1_RcsC-like"/>
    <property type="match status" value="1"/>
</dbReference>
<dbReference type="Pfam" id="PF00072">
    <property type="entry name" value="Response_reg"/>
    <property type="match status" value="1"/>
</dbReference>
<dbReference type="InterPro" id="IPR036097">
    <property type="entry name" value="HisK_dim/P_sf"/>
</dbReference>